<dbReference type="InterPro" id="IPR000835">
    <property type="entry name" value="HTH_MarR-typ"/>
</dbReference>
<gene>
    <name evidence="2" type="ORF">E9229_000800</name>
</gene>
<accession>A0A839QEN4</accession>
<dbReference type="PRINTS" id="PR00598">
    <property type="entry name" value="HTHMARR"/>
</dbReference>
<dbReference type="PANTHER" id="PTHR33164:SF43">
    <property type="entry name" value="HTH-TYPE TRANSCRIPTIONAL REPRESSOR YETL"/>
    <property type="match status" value="1"/>
</dbReference>
<keyword evidence="2" id="KW-0238">DNA-binding</keyword>
<comment type="caution">
    <text evidence="2">The sequence shown here is derived from an EMBL/GenBank/DDBJ whole genome shotgun (WGS) entry which is preliminary data.</text>
</comment>
<dbReference type="AlphaFoldDB" id="A0A839QEN4"/>
<dbReference type="PANTHER" id="PTHR33164">
    <property type="entry name" value="TRANSCRIPTIONAL REGULATOR, MARR FAMILY"/>
    <property type="match status" value="1"/>
</dbReference>
<protein>
    <submittedName>
        <fullName evidence="2">DNA-binding MarR family transcriptional regulator</fullName>
    </submittedName>
</protein>
<dbReference type="RefSeq" id="WP_183509967.1">
    <property type="nucleotide sequence ID" value="NZ_BAABGK010000023.1"/>
</dbReference>
<dbReference type="GO" id="GO:0003700">
    <property type="term" value="F:DNA-binding transcription factor activity"/>
    <property type="evidence" value="ECO:0007669"/>
    <property type="project" value="InterPro"/>
</dbReference>
<keyword evidence="3" id="KW-1185">Reference proteome</keyword>
<dbReference type="InterPro" id="IPR039422">
    <property type="entry name" value="MarR/SlyA-like"/>
</dbReference>
<evidence type="ECO:0000313" key="2">
    <source>
        <dbReference type="EMBL" id="MBB2994609.1"/>
    </source>
</evidence>
<dbReference type="SUPFAM" id="SSF46785">
    <property type="entry name" value="Winged helix' DNA-binding domain"/>
    <property type="match status" value="1"/>
</dbReference>
<dbReference type="PROSITE" id="PS50995">
    <property type="entry name" value="HTH_MARR_2"/>
    <property type="match status" value="1"/>
</dbReference>
<dbReference type="Gene3D" id="1.10.10.10">
    <property type="entry name" value="Winged helix-like DNA-binding domain superfamily/Winged helix DNA-binding domain"/>
    <property type="match status" value="1"/>
</dbReference>
<dbReference type="EMBL" id="JACHVS010000001">
    <property type="protein sequence ID" value="MBB2994609.1"/>
    <property type="molecule type" value="Genomic_DNA"/>
</dbReference>
<evidence type="ECO:0000313" key="3">
    <source>
        <dbReference type="Proteomes" id="UP000523000"/>
    </source>
</evidence>
<name>A0A839QEN4_9MICC</name>
<dbReference type="Proteomes" id="UP000523000">
    <property type="component" value="Unassembled WGS sequence"/>
</dbReference>
<dbReference type="SMART" id="SM00347">
    <property type="entry name" value="HTH_MARR"/>
    <property type="match status" value="1"/>
</dbReference>
<feature type="domain" description="HTH marR-type" evidence="1">
    <location>
        <begin position="1"/>
        <end position="133"/>
    </location>
</feature>
<dbReference type="Pfam" id="PF01047">
    <property type="entry name" value="MarR"/>
    <property type="match status" value="1"/>
</dbReference>
<sequence length="157" mass="17742">MHPASALLRQILVLNASLEFEMRRAMRINETDFQALQHIIASRSMSPGELATRMHLTSAAVTTIIDRLERAGHVQRTAHPTDRRRRLVCITPQAMQEAMEHLMPMIMESDASVKNMEPEAQQAVVGYLRATTEAIERRIRKMRETDPSSAPTPDELG</sequence>
<dbReference type="InterPro" id="IPR036390">
    <property type="entry name" value="WH_DNA-bd_sf"/>
</dbReference>
<proteinExistence type="predicted"/>
<evidence type="ECO:0000259" key="1">
    <source>
        <dbReference type="PROSITE" id="PS50995"/>
    </source>
</evidence>
<organism evidence="2 3">
    <name type="scientific">Paeniglutamicibacter cryotolerans</name>
    <dbReference type="NCBI Taxonomy" id="670079"/>
    <lineage>
        <taxon>Bacteria</taxon>
        <taxon>Bacillati</taxon>
        <taxon>Actinomycetota</taxon>
        <taxon>Actinomycetes</taxon>
        <taxon>Micrococcales</taxon>
        <taxon>Micrococcaceae</taxon>
        <taxon>Paeniglutamicibacter</taxon>
    </lineage>
</organism>
<dbReference type="InterPro" id="IPR036388">
    <property type="entry name" value="WH-like_DNA-bd_sf"/>
</dbReference>
<reference evidence="2 3" key="1">
    <citation type="submission" date="2020-08" db="EMBL/GenBank/DDBJ databases">
        <title>Sequencing the genomes of 1000 actinobacteria strains.</title>
        <authorList>
            <person name="Klenk H.-P."/>
        </authorList>
    </citation>
    <scope>NUCLEOTIDE SEQUENCE [LARGE SCALE GENOMIC DNA]</scope>
    <source>
        <strain evidence="2 3">DSM 22826</strain>
    </source>
</reference>
<dbReference type="GO" id="GO:0003677">
    <property type="term" value="F:DNA binding"/>
    <property type="evidence" value="ECO:0007669"/>
    <property type="project" value="UniProtKB-KW"/>
</dbReference>
<dbReference type="GO" id="GO:0006950">
    <property type="term" value="P:response to stress"/>
    <property type="evidence" value="ECO:0007669"/>
    <property type="project" value="TreeGrafter"/>
</dbReference>